<feature type="transmembrane region" description="Helical" evidence="3">
    <location>
        <begin position="190"/>
        <end position="207"/>
    </location>
</feature>
<keyword evidence="3" id="KW-1133">Transmembrane helix</keyword>
<feature type="coiled-coil region" evidence="1">
    <location>
        <begin position="262"/>
        <end position="300"/>
    </location>
</feature>
<keyword evidence="5" id="KW-1185">Reference proteome</keyword>
<dbReference type="STRING" id="1524460.IX84_11275"/>
<dbReference type="AlphaFoldDB" id="A0A098S8S7"/>
<dbReference type="OrthoDB" id="937423at2"/>
<feature type="transmembrane region" description="Helical" evidence="3">
    <location>
        <begin position="213"/>
        <end position="232"/>
    </location>
</feature>
<sequence length="336" mass="38398">MEKDALPVSEREEAPVEELDGRNEEFQWILNEDLLRDEGVMYGLTDGDAKEKLQTIELFYLQKTKNLLLQAEQVSEEIQEAGQELESTQSQIEQEQATLQSLEEAADNRKTGFLRQTINLISYSAAVLLTFWLMYSWLEPHLEFPLLIAIGVYIFGSLNLFTPGSFLFATEAAHLEENPRERWKLLLEELVVPLVAVLFVIVWGYNGQGVEEAIALGALLYALFLFSGKGLLTTIEKWTSANQALRNKRALRLLIKQRIGEQKTLIAELEEAEESTRNHLEELKERKNELEKEAGDFKETAETRKAYFMSEFALARSARNQLSGEQLMQLSTFKKA</sequence>
<keyword evidence="3" id="KW-0812">Transmembrane</keyword>
<feature type="coiled-coil region" evidence="1">
    <location>
        <begin position="61"/>
        <end position="105"/>
    </location>
</feature>
<evidence type="ECO:0000256" key="1">
    <source>
        <dbReference type="SAM" id="Coils"/>
    </source>
</evidence>
<accession>A0A098S8S7</accession>
<reference evidence="4 5" key="1">
    <citation type="journal article" date="2014" name="Int. J. Syst. Evol. Microbiol.">
        <title>Phaeodactylibacter xiamenensis gen. nov., sp. nov., a member of the family Saprospiraceae isolated from the marine alga Phaeodactylum tricornutum.</title>
        <authorList>
            <person name="Chen Z.Jr."/>
            <person name="Lei X."/>
            <person name="Lai Q."/>
            <person name="Li Y."/>
            <person name="Zhang B."/>
            <person name="Zhang J."/>
            <person name="Zhang H."/>
            <person name="Yang L."/>
            <person name="Zheng W."/>
            <person name="Tian Y."/>
            <person name="Yu Z."/>
            <person name="Xu H.Jr."/>
            <person name="Zheng T."/>
        </authorList>
    </citation>
    <scope>NUCLEOTIDE SEQUENCE [LARGE SCALE GENOMIC DNA]</scope>
    <source>
        <strain evidence="4 5">KD52</strain>
    </source>
</reference>
<name>A0A098S8S7_9BACT</name>
<evidence type="ECO:0000313" key="5">
    <source>
        <dbReference type="Proteomes" id="UP000029736"/>
    </source>
</evidence>
<dbReference type="Proteomes" id="UP000029736">
    <property type="component" value="Unassembled WGS sequence"/>
</dbReference>
<organism evidence="4 5">
    <name type="scientific">Phaeodactylibacter xiamenensis</name>
    <dbReference type="NCBI Taxonomy" id="1524460"/>
    <lineage>
        <taxon>Bacteria</taxon>
        <taxon>Pseudomonadati</taxon>
        <taxon>Bacteroidota</taxon>
        <taxon>Saprospiria</taxon>
        <taxon>Saprospirales</taxon>
        <taxon>Haliscomenobacteraceae</taxon>
        <taxon>Phaeodactylibacter</taxon>
    </lineage>
</organism>
<dbReference type="EMBL" id="JPOS01000025">
    <property type="protein sequence ID" value="KGE88063.1"/>
    <property type="molecule type" value="Genomic_DNA"/>
</dbReference>
<feature type="transmembrane region" description="Helical" evidence="3">
    <location>
        <begin position="118"/>
        <end position="138"/>
    </location>
</feature>
<comment type="caution">
    <text evidence="4">The sequence shown here is derived from an EMBL/GenBank/DDBJ whole genome shotgun (WGS) entry which is preliminary data.</text>
</comment>
<dbReference type="RefSeq" id="WP_044220045.1">
    <property type="nucleotide sequence ID" value="NZ_JBKAGJ010000045.1"/>
</dbReference>
<feature type="transmembrane region" description="Helical" evidence="3">
    <location>
        <begin position="144"/>
        <end position="169"/>
    </location>
</feature>
<protein>
    <submittedName>
        <fullName evidence="4">Uncharacterized protein</fullName>
    </submittedName>
</protein>
<keyword evidence="3" id="KW-0472">Membrane</keyword>
<gene>
    <name evidence="4" type="ORF">IX84_11275</name>
</gene>
<proteinExistence type="predicted"/>
<keyword evidence="1" id="KW-0175">Coiled coil</keyword>
<evidence type="ECO:0000256" key="3">
    <source>
        <dbReference type="SAM" id="Phobius"/>
    </source>
</evidence>
<feature type="region of interest" description="Disordered" evidence="2">
    <location>
        <begin position="1"/>
        <end position="21"/>
    </location>
</feature>
<evidence type="ECO:0000256" key="2">
    <source>
        <dbReference type="SAM" id="MobiDB-lite"/>
    </source>
</evidence>
<evidence type="ECO:0000313" key="4">
    <source>
        <dbReference type="EMBL" id="KGE88063.1"/>
    </source>
</evidence>